<evidence type="ECO:0000259" key="4">
    <source>
        <dbReference type="PROSITE" id="PS50853"/>
    </source>
</evidence>
<evidence type="ECO:0000256" key="1">
    <source>
        <dbReference type="ARBA" id="ARBA00023295"/>
    </source>
</evidence>
<sequence length="692" mass="73591">MREFLRQEAWRSRAALAAVVTVCMVAMTLAVTGAGADTTGMKFLQTGHLIYNSTLGTVFHIDGGTKAVDGQLPVPGLGSGVRTVQTDKQGFMLARGSITEFGKSDLKVEGPVKAPSDEQPAALEAPGAAYAVYREAGAIARLGEDPVTLPGSGALGPPVVTADGTLWVHRLASRELCRLPLTADRLSCPAEVAGGHTGALAVVSDQVVFVDTTARELRVVGADGFGRTVPVPGVAMTPASIVAPYDVNGRIAIVDPERNELRLVDAPMRGDQETAAPVTRKLPPGKYSQIASSGRGLALIDPDSGTLVTLDAEGKERSVTRIPRPSGKAEPDPRDRPTLFRGADKRLYVDSVAGEHSMVVDDDGEVTEVEAVGPSEPEKTERTQPSKPRPTTPPPSIPPSTPRSTPRSTPPSVPPSTPTSRPPRTVERPENTDRPDENERTAPPRTERPRRTTPPPSRPTTTRPTTTRPTTTRPTTTRPTTTRPTTRPTTKPKPPVKASPAAAPPGLRATPGDNKVTLTWRRPNLNGGTFVSYSVSQDSDPETTGSTTYTWDGLENGRSYTFQVRAVTRGSDGELLIGVAATITATPGAGTFSISHGPQADDGPDSNCPEGTEADCHYIMLRVRNFEPNTDYTFRAYSNGKQIHSGYTLTTDDNGDLDQKKFHNSRVGETVYVVASGPGGPYRSNSFVWPAG</sequence>
<evidence type="ECO:0000256" key="3">
    <source>
        <dbReference type="SAM" id="MobiDB-lite"/>
    </source>
</evidence>
<dbReference type="Gene3D" id="2.60.40.10">
    <property type="entry name" value="Immunoglobulins"/>
    <property type="match status" value="1"/>
</dbReference>
<dbReference type="InterPro" id="IPR013783">
    <property type="entry name" value="Ig-like_fold"/>
</dbReference>
<feature type="compositionally biased region" description="Basic and acidic residues" evidence="3">
    <location>
        <begin position="424"/>
        <end position="450"/>
    </location>
</feature>
<feature type="region of interest" description="Disordered" evidence="3">
    <location>
        <begin position="355"/>
        <end position="519"/>
    </location>
</feature>
<keyword evidence="1" id="KW-0326">Glycosidase</keyword>
<proteinExistence type="predicted"/>
<dbReference type="SMART" id="SM00060">
    <property type="entry name" value="FN3"/>
    <property type="match status" value="1"/>
</dbReference>
<dbReference type="InterPro" id="IPR011044">
    <property type="entry name" value="Quino_amine_DH_bsu"/>
</dbReference>
<reference evidence="5" key="1">
    <citation type="submission" date="2024-06" db="EMBL/GenBank/DDBJ databases">
        <title>Kribbella sp. strain HUAS MG21 genome sequences.</title>
        <authorList>
            <person name="Mo P."/>
        </authorList>
    </citation>
    <scope>NUCLEOTIDE SEQUENCE</scope>
    <source>
        <strain evidence="5">HUAS MG21</strain>
    </source>
</reference>
<dbReference type="RefSeq" id="WP_350279212.1">
    <property type="nucleotide sequence ID" value="NZ_CP158165.1"/>
</dbReference>
<organism evidence="5">
    <name type="scientific">Kribbella sp. HUAS MG21</name>
    <dbReference type="NCBI Taxonomy" id="3160966"/>
    <lineage>
        <taxon>Bacteria</taxon>
        <taxon>Bacillati</taxon>
        <taxon>Actinomycetota</taxon>
        <taxon>Actinomycetes</taxon>
        <taxon>Propionibacteriales</taxon>
        <taxon>Kribbellaceae</taxon>
        <taxon>Kribbella</taxon>
    </lineage>
</organism>
<gene>
    <name evidence="5" type="ORF">ABN611_08270</name>
</gene>
<dbReference type="CDD" id="cd00063">
    <property type="entry name" value="FN3"/>
    <property type="match status" value="1"/>
</dbReference>
<dbReference type="SUPFAM" id="SSF49265">
    <property type="entry name" value="Fibronectin type III"/>
    <property type="match status" value="1"/>
</dbReference>
<feature type="compositionally biased region" description="Pro residues" evidence="3">
    <location>
        <begin position="408"/>
        <end position="421"/>
    </location>
</feature>
<keyword evidence="2" id="KW-0624">Polysaccharide degradation</keyword>
<dbReference type="AlphaFoldDB" id="A0AAU7THV4"/>
<dbReference type="InterPro" id="IPR036116">
    <property type="entry name" value="FN3_sf"/>
</dbReference>
<feature type="domain" description="Fibronectin type-III" evidence="4">
    <location>
        <begin position="501"/>
        <end position="589"/>
    </location>
</feature>
<dbReference type="GO" id="GO:0000272">
    <property type="term" value="P:polysaccharide catabolic process"/>
    <property type="evidence" value="ECO:0007669"/>
    <property type="project" value="UniProtKB-KW"/>
</dbReference>
<feature type="region of interest" description="Disordered" evidence="3">
    <location>
        <begin position="312"/>
        <end position="342"/>
    </location>
</feature>
<dbReference type="EMBL" id="CP158165">
    <property type="protein sequence ID" value="XBV26413.1"/>
    <property type="molecule type" value="Genomic_DNA"/>
</dbReference>
<keyword evidence="1" id="KW-0378">Hydrolase</keyword>
<dbReference type="GO" id="GO:0016798">
    <property type="term" value="F:hydrolase activity, acting on glycosyl bonds"/>
    <property type="evidence" value="ECO:0007669"/>
    <property type="project" value="UniProtKB-KW"/>
</dbReference>
<name>A0AAU7THV4_9ACTN</name>
<feature type="compositionally biased region" description="Basic and acidic residues" evidence="3">
    <location>
        <begin position="327"/>
        <end position="342"/>
    </location>
</feature>
<dbReference type="SUPFAM" id="SSF50969">
    <property type="entry name" value="YVTN repeat-like/Quinoprotein amine dehydrogenase"/>
    <property type="match status" value="1"/>
</dbReference>
<accession>A0AAU7THV4</accession>
<evidence type="ECO:0000313" key="5">
    <source>
        <dbReference type="EMBL" id="XBV26413.1"/>
    </source>
</evidence>
<evidence type="ECO:0000256" key="2">
    <source>
        <dbReference type="ARBA" id="ARBA00023326"/>
    </source>
</evidence>
<feature type="compositionally biased region" description="Low complexity" evidence="3">
    <location>
        <begin position="459"/>
        <end position="489"/>
    </location>
</feature>
<dbReference type="Pfam" id="PF00041">
    <property type="entry name" value="fn3"/>
    <property type="match status" value="1"/>
</dbReference>
<protein>
    <submittedName>
        <fullName evidence="5">Fibronectin type III domain-containing protein</fullName>
    </submittedName>
</protein>
<dbReference type="InterPro" id="IPR003961">
    <property type="entry name" value="FN3_dom"/>
</dbReference>
<keyword evidence="2" id="KW-0119">Carbohydrate metabolism</keyword>
<dbReference type="PROSITE" id="PS50853">
    <property type="entry name" value="FN3"/>
    <property type="match status" value="1"/>
</dbReference>
<feature type="compositionally biased region" description="Pro residues" evidence="3">
    <location>
        <begin position="387"/>
        <end position="401"/>
    </location>
</feature>